<organism evidence="2 3">
    <name type="scientific">Melghirimyces profundicolus</name>
    <dbReference type="NCBI Taxonomy" id="1242148"/>
    <lineage>
        <taxon>Bacteria</taxon>
        <taxon>Bacillati</taxon>
        <taxon>Bacillota</taxon>
        <taxon>Bacilli</taxon>
        <taxon>Bacillales</taxon>
        <taxon>Thermoactinomycetaceae</taxon>
        <taxon>Melghirimyces</taxon>
    </lineage>
</organism>
<evidence type="ECO:0000313" key="3">
    <source>
        <dbReference type="Proteomes" id="UP000244240"/>
    </source>
</evidence>
<comment type="caution">
    <text evidence="2">The sequence shown here is derived from an EMBL/GenBank/DDBJ whole genome shotgun (WGS) entry which is preliminary data.</text>
</comment>
<feature type="compositionally biased region" description="Polar residues" evidence="1">
    <location>
        <begin position="34"/>
        <end position="43"/>
    </location>
</feature>
<accession>A0A2T6BGZ5</accession>
<dbReference type="EMBL" id="QBKR01000019">
    <property type="protein sequence ID" value="PTX55331.1"/>
    <property type="molecule type" value="Genomic_DNA"/>
</dbReference>
<sequence>MMTPEKQRTHTDNRHRLAYSDEGIRNPGEDNPHAVTSSIQESYGPTPYDREELKREEKISKKDNTGNP</sequence>
<feature type="region of interest" description="Disordered" evidence="1">
    <location>
        <begin position="1"/>
        <end position="68"/>
    </location>
</feature>
<dbReference type="Proteomes" id="UP000244240">
    <property type="component" value="Unassembled WGS sequence"/>
</dbReference>
<proteinExistence type="predicted"/>
<protein>
    <submittedName>
        <fullName evidence="2">Uncharacterized protein</fullName>
    </submittedName>
</protein>
<name>A0A2T6BGZ5_9BACL</name>
<evidence type="ECO:0000256" key="1">
    <source>
        <dbReference type="SAM" id="MobiDB-lite"/>
    </source>
</evidence>
<dbReference type="AlphaFoldDB" id="A0A2T6BGZ5"/>
<feature type="compositionally biased region" description="Basic and acidic residues" evidence="1">
    <location>
        <begin position="48"/>
        <end position="68"/>
    </location>
</feature>
<gene>
    <name evidence="2" type="ORF">C8P63_11938</name>
</gene>
<feature type="compositionally biased region" description="Basic and acidic residues" evidence="1">
    <location>
        <begin position="1"/>
        <end position="32"/>
    </location>
</feature>
<reference evidence="2 3" key="1">
    <citation type="submission" date="2018-04" db="EMBL/GenBank/DDBJ databases">
        <title>Genomic Encyclopedia of Archaeal and Bacterial Type Strains, Phase II (KMG-II): from individual species to whole genera.</title>
        <authorList>
            <person name="Goeker M."/>
        </authorList>
    </citation>
    <scope>NUCLEOTIDE SEQUENCE [LARGE SCALE GENOMIC DNA]</scope>
    <source>
        <strain evidence="2 3">DSM 45787</strain>
    </source>
</reference>
<evidence type="ECO:0000313" key="2">
    <source>
        <dbReference type="EMBL" id="PTX55331.1"/>
    </source>
</evidence>
<keyword evidence="3" id="KW-1185">Reference proteome</keyword>